<feature type="transmembrane region" description="Helical" evidence="7">
    <location>
        <begin position="179"/>
        <end position="196"/>
    </location>
</feature>
<evidence type="ECO:0000256" key="6">
    <source>
        <dbReference type="ARBA" id="ARBA00023136"/>
    </source>
</evidence>
<dbReference type="RefSeq" id="WP_092689389.1">
    <property type="nucleotide sequence ID" value="NZ_FNPK01000007.1"/>
</dbReference>
<evidence type="ECO:0000256" key="1">
    <source>
        <dbReference type="ARBA" id="ARBA00004141"/>
    </source>
</evidence>
<feature type="domain" description="Peptidase S54 rhomboid" evidence="8">
    <location>
        <begin position="65"/>
        <end position="215"/>
    </location>
</feature>
<dbReference type="InterPro" id="IPR035952">
    <property type="entry name" value="Rhomboid-like_sf"/>
</dbReference>
<name>A0A1H3IVE9_9GAMM</name>
<keyword evidence="4" id="KW-0378">Hydrolase</keyword>
<feature type="transmembrane region" description="Helical" evidence="7">
    <location>
        <begin position="69"/>
        <end position="91"/>
    </location>
</feature>
<feature type="transmembrane region" description="Helical" evidence="7">
    <location>
        <begin position="202"/>
        <end position="219"/>
    </location>
</feature>
<evidence type="ECO:0000256" key="5">
    <source>
        <dbReference type="ARBA" id="ARBA00022989"/>
    </source>
</evidence>
<evidence type="ECO:0000256" key="7">
    <source>
        <dbReference type="SAM" id="Phobius"/>
    </source>
</evidence>
<keyword evidence="10" id="KW-1185">Reference proteome</keyword>
<evidence type="ECO:0000256" key="4">
    <source>
        <dbReference type="ARBA" id="ARBA00022801"/>
    </source>
</evidence>
<protein>
    <submittedName>
        <fullName evidence="9">Membrane associated serine protease, rhomboid family</fullName>
    </submittedName>
</protein>
<dbReference type="GO" id="GO:0006508">
    <property type="term" value="P:proteolysis"/>
    <property type="evidence" value="ECO:0007669"/>
    <property type="project" value="UniProtKB-KW"/>
</dbReference>
<reference evidence="10" key="1">
    <citation type="submission" date="2016-10" db="EMBL/GenBank/DDBJ databases">
        <authorList>
            <person name="Varghese N."/>
            <person name="Submissions S."/>
        </authorList>
    </citation>
    <scope>NUCLEOTIDE SEQUENCE [LARGE SCALE GENOMIC DNA]</scope>
    <source>
        <strain evidence="10">ANC 5109</strain>
    </source>
</reference>
<dbReference type="SUPFAM" id="SSF144091">
    <property type="entry name" value="Rhomboid-like"/>
    <property type="match status" value="1"/>
</dbReference>
<feature type="transmembrane region" description="Helical" evidence="7">
    <location>
        <begin position="17"/>
        <end position="37"/>
    </location>
</feature>
<dbReference type="Gene3D" id="1.20.1540.10">
    <property type="entry name" value="Rhomboid-like"/>
    <property type="match status" value="1"/>
</dbReference>
<dbReference type="AlphaFoldDB" id="A0A1H3IVE9"/>
<proteinExistence type="inferred from homology"/>
<sequence length="270" mass="30070">MAELSPPSIRSKPEVHLWWLTALFIAINVSLFLWQVLTGVNISSPSLVDAIHWGADYAPLTFLEEPTRLFSSMFFHFGLIHLMLNMWALYIFGSVAEQLFGRVYYLGLYIFAGLMGSLLSGFIDIQNTFELLQTQNPELFPTVSAGASGAVMGIGGALTILSLFPVLPKQRFILDKKTLVMVMGINLLIGFTMPGINNAAHIGGMLMGAVLAIIWYMGQRIHKPNLGVYIGLAVGAVTCYLFYDYCMQQVQILEPIWRQILSAMRAQLHF</sequence>
<accession>A0A1H3IVE9</accession>
<keyword evidence="9" id="KW-0645">Protease</keyword>
<feature type="transmembrane region" description="Helical" evidence="7">
    <location>
        <begin position="103"/>
        <end position="123"/>
    </location>
</feature>
<organism evidence="9 10">
    <name type="scientific">Acinetobacter kyonggiensis</name>
    <dbReference type="NCBI Taxonomy" id="595670"/>
    <lineage>
        <taxon>Bacteria</taxon>
        <taxon>Pseudomonadati</taxon>
        <taxon>Pseudomonadota</taxon>
        <taxon>Gammaproteobacteria</taxon>
        <taxon>Moraxellales</taxon>
        <taxon>Moraxellaceae</taxon>
        <taxon>Acinetobacter</taxon>
    </lineage>
</organism>
<feature type="transmembrane region" description="Helical" evidence="7">
    <location>
        <begin position="143"/>
        <end position="167"/>
    </location>
</feature>
<evidence type="ECO:0000256" key="3">
    <source>
        <dbReference type="ARBA" id="ARBA00022692"/>
    </source>
</evidence>
<dbReference type="GO" id="GO:0004252">
    <property type="term" value="F:serine-type endopeptidase activity"/>
    <property type="evidence" value="ECO:0007669"/>
    <property type="project" value="InterPro"/>
</dbReference>
<evidence type="ECO:0000259" key="8">
    <source>
        <dbReference type="Pfam" id="PF01694"/>
    </source>
</evidence>
<gene>
    <name evidence="9" type="ORF">SAMN05421643_107118</name>
</gene>
<dbReference type="InterPro" id="IPR022764">
    <property type="entry name" value="Peptidase_S54_rhomboid_dom"/>
</dbReference>
<keyword evidence="6 7" id="KW-0472">Membrane</keyword>
<comment type="subcellular location">
    <subcellularLocation>
        <location evidence="1">Membrane</location>
        <topology evidence="1">Multi-pass membrane protein</topology>
    </subcellularLocation>
</comment>
<evidence type="ECO:0000313" key="10">
    <source>
        <dbReference type="Proteomes" id="UP000199035"/>
    </source>
</evidence>
<dbReference type="GO" id="GO:0016020">
    <property type="term" value="C:membrane"/>
    <property type="evidence" value="ECO:0007669"/>
    <property type="project" value="UniProtKB-SubCell"/>
</dbReference>
<dbReference type="EMBL" id="FNPK01000007">
    <property type="protein sequence ID" value="SDY31691.1"/>
    <property type="molecule type" value="Genomic_DNA"/>
</dbReference>
<comment type="similarity">
    <text evidence="2">Belongs to the peptidase S54 family.</text>
</comment>
<evidence type="ECO:0000256" key="2">
    <source>
        <dbReference type="ARBA" id="ARBA00009045"/>
    </source>
</evidence>
<dbReference type="InterPro" id="IPR050925">
    <property type="entry name" value="Rhomboid_protease_S54"/>
</dbReference>
<keyword evidence="5 7" id="KW-1133">Transmembrane helix</keyword>
<dbReference type="PANTHER" id="PTHR43731">
    <property type="entry name" value="RHOMBOID PROTEASE"/>
    <property type="match status" value="1"/>
</dbReference>
<dbReference type="Proteomes" id="UP000199035">
    <property type="component" value="Unassembled WGS sequence"/>
</dbReference>
<feature type="transmembrane region" description="Helical" evidence="7">
    <location>
        <begin position="226"/>
        <end position="243"/>
    </location>
</feature>
<evidence type="ECO:0000313" key="9">
    <source>
        <dbReference type="EMBL" id="SDY31691.1"/>
    </source>
</evidence>
<dbReference type="Pfam" id="PF01694">
    <property type="entry name" value="Rhomboid"/>
    <property type="match status" value="1"/>
</dbReference>
<dbReference type="PANTHER" id="PTHR43731:SF14">
    <property type="entry name" value="PRESENILIN-ASSOCIATED RHOMBOID-LIKE PROTEIN, MITOCHONDRIAL"/>
    <property type="match status" value="1"/>
</dbReference>
<dbReference type="STRING" id="595670.SAMN05421643_107118"/>
<keyword evidence="3 7" id="KW-0812">Transmembrane</keyword>